<evidence type="ECO:0000313" key="10">
    <source>
        <dbReference type="Proteomes" id="UP001499854"/>
    </source>
</evidence>
<comment type="similarity">
    <text evidence="7">Belongs to the binding-protein-dependent transport system permease family.</text>
</comment>
<feature type="domain" description="ABC transmembrane type-1" evidence="8">
    <location>
        <begin position="91"/>
        <end position="310"/>
    </location>
</feature>
<evidence type="ECO:0000256" key="3">
    <source>
        <dbReference type="ARBA" id="ARBA00022475"/>
    </source>
</evidence>
<protein>
    <submittedName>
        <fullName evidence="9">Sugar ABC transporter permease</fullName>
    </submittedName>
</protein>
<evidence type="ECO:0000313" key="9">
    <source>
        <dbReference type="EMBL" id="GAA1954511.1"/>
    </source>
</evidence>
<feature type="transmembrane region" description="Helical" evidence="7">
    <location>
        <begin position="99"/>
        <end position="120"/>
    </location>
</feature>
<gene>
    <name evidence="9" type="ORF">GCM10009838_07470</name>
</gene>
<dbReference type="InterPro" id="IPR051393">
    <property type="entry name" value="ABC_transporter_permease"/>
</dbReference>
<evidence type="ECO:0000256" key="5">
    <source>
        <dbReference type="ARBA" id="ARBA00022989"/>
    </source>
</evidence>
<proteinExistence type="inferred from homology"/>
<feature type="transmembrane region" description="Helical" evidence="7">
    <location>
        <begin position="132"/>
        <end position="153"/>
    </location>
</feature>
<feature type="transmembrane region" description="Helical" evidence="7">
    <location>
        <begin position="180"/>
        <end position="208"/>
    </location>
</feature>
<comment type="subcellular location">
    <subcellularLocation>
        <location evidence="1 7">Cell membrane</location>
        <topology evidence="1 7">Multi-pass membrane protein</topology>
    </subcellularLocation>
</comment>
<feature type="transmembrane region" description="Helical" evidence="7">
    <location>
        <begin position="35"/>
        <end position="57"/>
    </location>
</feature>
<dbReference type="InterPro" id="IPR000515">
    <property type="entry name" value="MetI-like"/>
</dbReference>
<organism evidence="9 10">
    <name type="scientific">Catenulispora subtropica</name>
    <dbReference type="NCBI Taxonomy" id="450798"/>
    <lineage>
        <taxon>Bacteria</taxon>
        <taxon>Bacillati</taxon>
        <taxon>Actinomycetota</taxon>
        <taxon>Actinomycetes</taxon>
        <taxon>Catenulisporales</taxon>
        <taxon>Catenulisporaceae</taxon>
        <taxon>Catenulispora</taxon>
    </lineage>
</organism>
<dbReference type="PROSITE" id="PS50928">
    <property type="entry name" value="ABC_TM1"/>
    <property type="match status" value="1"/>
</dbReference>
<evidence type="ECO:0000256" key="7">
    <source>
        <dbReference type="RuleBase" id="RU363032"/>
    </source>
</evidence>
<evidence type="ECO:0000256" key="4">
    <source>
        <dbReference type="ARBA" id="ARBA00022692"/>
    </source>
</evidence>
<name>A0ABN2QL56_9ACTN</name>
<dbReference type="CDD" id="cd06261">
    <property type="entry name" value="TM_PBP2"/>
    <property type="match status" value="1"/>
</dbReference>
<sequence length="321" mass="34384">MAALEGALESAEEVPDAAVGRGGRRRSASLSREHGLAWLFLLPSLAVFAVFILYPLVESFVLSTHGSDIFGNSSRYVGFKHFQDLFADPDFYTVLSTTAMFTLLTVVPGVLGALVLVLLMESRIRGIRIFRSAFALPFAFSAASASVIFAVIYNPAIGIANGMLGHFGAKPVGWLTDPAWVLFSVAAVQVWLTLGYNVLVLSAGVAAIPADILEAARLDGATGWRLHRSVVVPLLSPQLFFLTVVSTVNSLQAFTAIRVLAPEGGPGAKAMTLVYVIYNRGFENGNSDLGTASAYAIVLLVIVLILTAIQFGVLERKVFYR</sequence>
<dbReference type="Gene3D" id="1.10.3720.10">
    <property type="entry name" value="MetI-like"/>
    <property type="match status" value="1"/>
</dbReference>
<dbReference type="Pfam" id="PF00528">
    <property type="entry name" value="BPD_transp_1"/>
    <property type="match status" value="1"/>
</dbReference>
<reference evidence="9 10" key="1">
    <citation type="journal article" date="2019" name="Int. J. Syst. Evol. Microbiol.">
        <title>The Global Catalogue of Microorganisms (GCM) 10K type strain sequencing project: providing services to taxonomists for standard genome sequencing and annotation.</title>
        <authorList>
            <consortium name="The Broad Institute Genomics Platform"/>
            <consortium name="The Broad Institute Genome Sequencing Center for Infectious Disease"/>
            <person name="Wu L."/>
            <person name="Ma J."/>
        </authorList>
    </citation>
    <scope>NUCLEOTIDE SEQUENCE [LARGE SCALE GENOMIC DNA]</scope>
    <source>
        <strain evidence="9 10">JCM 16013</strain>
    </source>
</reference>
<evidence type="ECO:0000256" key="2">
    <source>
        <dbReference type="ARBA" id="ARBA00022448"/>
    </source>
</evidence>
<evidence type="ECO:0000259" key="8">
    <source>
        <dbReference type="PROSITE" id="PS50928"/>
    </source>
</evidence>
<accession>A0ABN2QL56</accession>
<feature type="transmembrane region" description="Helical" evidence="7">
    <location>
        <begin position="229"/>
        <end position="248"/>
    </location>
</feature>
<evidence type="ECO:0000256" key="6">
    <source>
        <dbReference type="ARBA" id="ARBA00023136"/>
    </source>
</evidence>
<dbReference type="SUPFAM" id="SSF161098">
    <property type="entry name" value="MetI-like"/>
    <property type="match status" value="1"/>
</dbReference>
<keyword evidence="2 7" id="KW-0813">Transport</keyword>
<evidence type="ECO:0000256" key="1">
    <source>
        <dbReference type="ARBA" id="ARBA00004651"/>
    </source>
</evidence>
<keyword evidence="10" id="KW-1185">Reference proteome</keyword>
<keyword evidence="4 7" id="KW-0812">Transmembrane</keyword>
<dbReference type="EMBL" id="BAAAQM010000003">
    <property type="protein sequence ID" value="GAA1954511.1"/>
    <property type="molecule type" value="Genomic_DNA"/>
</dbReference>
<comment type="caution">
    <text evidence="9">The sequence shown here is derived from an EMBL/GenBank/DDBJ whole genome shotgun (WGS) entry which is preliminary data.</text>
</comment>
<keyword evidence="6 7" id="KW-0472">Membrane</keyword>
<dbReference type="PANTHER" id="PTHR30193:SF37">
    <property type="entry name" value="INNER MEMBRANE ABC TRANSPORTER PERMEASE PROTEIN YCJO"/>
    <property type="match status" value="1"/>
</dbReference>
<dbReference type="InterPro" id="IPR035906">
    <property type="entry name" value="MetI-like_sf"/>
</dbReference>
<dbReference type="Proteomes" id="UP001499854">
    <property type="component" value="Unassembled WGS sequence"/>
</dbReference>
<keyword evidence="3" id="KW-1003">Cell membrane</keyword>
<dbReference type="PANTHER" id="PTHR30193">
    <property type="entry name" value="ABC TRANSPORTER PERMEASE PROTEIN"/>
    <property type="match status" value="1"/>
</dbReference>
<keyword evidence="5 7" id="KW-1133">Transmembrane helix</keyword>
<dbReference type="RefSeq" id="WP_344655481.1">
    <property type="nucleotide sequence ID" value="NZ_BAAAQM010000003.1"/>
</dbReference>
<feature type="transmembrane region" description="Helical" evidence="7">
    <location>
        <begin position="292"/>
        <end position="314"/>
    </location>
</feature>